<dbReference type="EMBL" id="JAPFQA010000022">
    <property type="protein sequence ID" value="MCZ8548137.1"/>
    <property type="molecule type" value="Genomic_DNA"/>
</dbReference>
<keyword evidence="3" id="KW-0238">DNA-binding</keyword>
<comment type="caution">
    <text evidence="7">The sequence shown here is derived from an EMBL/GenBank/DDBJ whole genome shotgun (WGS) entry which is preliminary data.</text>
</comment>
<accession>A0ABT4R2S8</accession>
<reference evidence="7" key="1">
    <citation type="submission" date="2022-11" db="EMBL/GenBank/DDBJ databases">
        <authorList>
            <person name="Coimbra C."/>
        </authorList>
    </citation>
    <scope>NUCLEOTIDE SEQUENCE</scope>
    <source>
        <strain evidence="7">Jales19</strain>
    </source>
</reference>
<evidence type="ECO:0000256" key="5">
    <source>
        <dbReference type="SAM" id="MobiDB-lite"/>
    </source>
</evidence>
<dbReference type="CDD" id="cd00090">
    <property type="entry name" value="HTH_ARSR"/>
    <property type="match status" value="1"/>
</dbReference>
<dbReference type="InterPro" id="IPR001845">
    <property type="entry name" value="HTH_ArsR_DNA-bd_dom"/>
</dbReference>
<dbReference type="InterPro" id="IPR011991">
    <property type="entry name" value="ArsR-like_HTH"/>
</dbReference>
<sequence length="130" mass="14193">MKQRLALLSAISEPLRLRALALISAHGEACVCQLTHALQTSQPSVSKHLAVLREAGVVAQRRDAQWMLYRIADLPDWAQTIVNGALDGIELEPEHQNDLNRMADAPDGPPPSSRSPAHHRQLTVLAGERG</sequence>
<evidence type="ECO:0000256" key="2">
    <source>
        <dbReference type="ARBA" id="ARBA00023015"/>
    </source>
</evidence>
<dbReference type="PROSITE" id="PS50987">
    <property type="entry name" value="HTH_ARSR_2"/>
    <property type="match status" value="1"/>
</dbReference>
<dbReference type="NCBIfam" id="NF033788">
    <property type="entry name" value="HTH_metalloreg"/>
    <property type="match status" value="1"/>
</dbReference>
<evidence type="ECO:0000313" key="7">
    <source>
        <dbReference type="EMBL" id="MCZ8548137.1"/>
    </source>
</evidence>
<organism evidence="7 8">
    <name type="scientific">Mesorhizobium qingshengii</name>
    <dbReference type="NCBI Taxonomy" id="1165689"/>
    <lineage>
        <taxon>Bacteria</taxon>
        <taxon>Pseudomonadati</taxon>
        <taxon>Pseudomonadota</taxon>
        <taxon>Alphaproteobacteria</taxon>
        <taxon>Hyphomicrobiales</taxon>
        <taxon>Phyllobacteriaceae</taxon>
        <taxon>Mesorhizobium</taxon>
    </lineage>
</organism>
<feature type="region of interest" description="Disordered" evidence="5">
    <location>
        <begin position="92"/>
        <end position="130"/>
    </location>
</feature>
<dbReference type="PANTHER" id="PTHR33154:SF18">
    <property type="entry name" value="ARSENICAL RESISTANCE OPERON REPRESSOR"/>
    <property type="match status" value="1"/>
</dbReference>
<name>A0ABT4R2S8_9HYPH</name>
<dbReference type="InterPro" id="IPR051081">
    <property type="entry name" value="HTH_MetalResp_TranReg"/>
</dbReference>
<protein>
    <submittedName>
        <fullName evidence="7">Metalloregulator ArsR/SmtB family transcription factor</fullName>
    </submittedName>
</protein>
<evidence type="ECO:0000313" key="8">
    <source>
        <dbReference type="Proteomes" id="UP001152178"/>
    </source>
</evidence>
<dbReference type="InterPro" id="IPR036388">
    <property type="entry name" value="WH-like_DNA-bd_sf"/>
</dbReference>
<dbReference type="InterPro" id="IPR036390">
    <property type="entry name" value="WH_DNA-bd_sf"/>
</dbReference>
<keyword evidence="8" id="KW-1185">Reference proteome</keyword>
<dbReference type="SMART" id="SM00418">
    <property type="entry name" value="HTH_ARSR"/>
    <property type="match status" value="1"/>
</dbReference>
<proteinExistence type="predicted"/>
<gene>
    <name evidence="7" type="ORF">OOJ09_28505</name>
</gene>
<keyword evidence="1" id="KW-0059">Arsenical resistance</keyword>
<dbReference type="SUPFAM" id="SSF46785">
    <property type="entry name" value="Winged helix' DNA-binding domain"/>
    <property type="match status" value="1"/>
</dbReference>
<dbReference type="PRINTS" id="PR00778">
    <property type="entry name" value="HTHARSR"/>
</dbReference>
<dbReference type="Pfam" id="PF01022">
    <property type="entry name" value="HTH_5"/>
    <property type="match status" value="1"/>
</dbReference>
<keyword evidence="2" id="KW-0805">Transcription regulation</keyword>
<dbReference type="PANTHER" id="PTHR33154">
    <property type="entry name" value="TRANSCRIPTIONAL REGULATOR, ARSR FAMILY"/>
    <property type="match status" value="1"/>
</dbReference>
<evidence type="ECO:0000256" key="4">
    <source>
        <dbReference type="ARBA" id="ARBA00023163"/>
    </source>
</evidence>
<dbReference type="Proteomes" id="UP001152178">
    <property type="component" value="Unassembled WGS sequence"/>
</dbReference>
<dbReference type="RefSeq" id="WP_269908396.1">
    <property type="nucleotide sequence ID" value="NZ_JAPFQA010000022.1"/>
</dbReference>
<evidence type="ECO:0000256" key="3">
    <source>
        <dbReference type="ARBA" id="ARBA00023125"/>
    </source>
</evidence>
<keyword evidence="4" id="KW-0804">Transcription</keyword>
<evidence type="ECO:0000259" key="6">
    <source>
        <dbReference type="PROSITE" id="PS50987"/>
    </source>
</evidence>
<dbReference type="Gene3D" id="1.10.10.10">
    <property type="entry name" value="Winged helix-like DNA-binding domain superfamily/Winged helix DNA-binding domain"/>
    <property type="match status" value="1"/>
</dbReference>
<evidence type="ECO:0000256" key="1">
    <source>
        <dbReference type="ARBA" id="ARBA00022849"/>
    </source>
</evidence>
<feature type="domain" description="HTH arsR-type" evidence="6">
    <location>
        <begin position="1"/>
        <end position="93"/>
    </location>
</feature>